<dbReference type="KEGG" id="pbs:Plabr_3764"/>
<evidence type="ECO:0000256" key="1">
    <source>
        <dbReference type="SAM" id="SignalP"/>
    </source>
</evidence>
<name>F0SS16_RUBBR</name>
<keyword evidence="1" id="KW-0732">Signal</keyword>
<evidence type="ECO:0000313" key="3">
    <source>
        <dbReference type="Proteomes" id="UP000006860"/>
    </source>
</evidence>
<proteinExistence type="predicted"/>
<evidence type="ECO:0000313" key="2">
    <source>
        <dbReference type="EMBL" id="ADY61354.1"/>
    </source>
</evidence>
<evidence type="ECO:0008006" key="4">
    <source>
        <dbReference type="Google" id="ProtNLM"/>
    </source>
</evidence>
<keyword evidence="3" id="KW-1185">Reference proteome</keyword>
<reference evidence="3" key="1">
    <citation type="submission" date="2011-02" db="EMBL/GenBank/DDBJ databases">
        <title>The complete genome of Planctomyces brasiliensis DSM 5305.</title>
        <authorList>
            <person name="Lucas S."/>
            <person name="Copeland A."/>
            <person name="Lapidus A."/>
            <person name="Bruce D."/>
            <person name="Goodwin L."/>
            <person name="Pitluck S."/>
            <person name="Kyrpides N."/>
            <person name="Mavromatis K."/>
            <person name="Pagani I."/>
            <person name="Ivanova N."/>
            <person name="Ovchinnikova G."/>
            <person name="Lu M."/>
            <person name="Detter J.C."/>
            <person name="Han C."/>
            <person name="Land M."/>
            <person name="Hauser L."/>
            <person name="Markowitz V."/>
            <person name="Cheng J.-F."/>
            <person name="Hugenholtz P."/>
            <person name="Woyke T."/>
            <person name="Wu D."/>
            <person name="Tindall B."/>
            <person name="Pomrenke H.G."/>
            <person name="Brambilla E."/>
            <person name="Klenk H.-P."/>
            <person name="Eisen J.A."/>
        </authorList>
    </citation>
    <scope>NUCLEOTIDE SEQUENCE [LARGE SCALE GENOMIC DNA]</scope>
    <source>
        <strain evidence="3">ATCC 49424 / DSM 5305 / JCM 21570 / NBRC 103401 / IFAM 1448</strain>
    </source>
</reference>
<protein>
    <recommendedName>
        <fullName evidence="4">Sulfatase N-terminal domain-containing protein</fullName>
    </recommendedName>
</protein>
<dbReference type="AlphaFoldDB" id="F0SS16"/>
<sequence length="102" mass="11153">MLKRVSLLGCSAAYLVLFCISGPVVAARPTPNVILFMADDMCEKLLSKAKSTGIHRIFPLIIMRFKSPVFGEIHLNSVVLTTLCYTNYSSRSVEGLGWIAGC</sequence>
<dbReference type="RefSeq" id="WP_013630073.1">
    <property type="nucleotide sequence ID" value="NC_015174.1"/>
</dbReference>
<organism evidence="2 3">
    <name type="scientific">Rubinisphaera brasiliensis (strain ATCC 49424 / DSM 5305 / JCM 21570 / IAM 15109 / NBRC 103401 / IFAM 1448)</name>
    <name type="common">Planctomyces brasiliensis</name>
    <dbReference type="NCBI Taxonomy" id="756272"/>
    <lineage>
        <taxon>Bacteria</taxon>
        <taxon>Pseudomonadati</taxon>
        <taxon>Planctomycetota</taxon>
        <taxon>Planctomycetia</taxon>
        <taxon>Planctomycetales</taxon>
        <taxon>Planctomycetaceae</taxon>
        <taxon>Rubinisphaera</taxon>
    </lineage>
</organism>
<dbReference type="Proteomes" id="UP000006860">
    <property type="component" value="Chromosome"/>
</dbReference>
<dbReference type="EMBL" id="CP002546">
    <property type="protein sequence ID" value="ADY61354.1"/>
    <property type="molecule type" value="Genomic_DNA"/>
</dbReference>
<feature type="signal peptide" evidence="1">
    <location>
        <begin position="1"/>
        <end position="26"/>
    </location>
</feature>
<dbReference type="HOGENOM" id="CLU_2275387_0_0_0"/>
<accession>F0SS16</accession>
<feature type="chain" id="PRO_5003260817" description="Sulfatase N-terminal domain-containing protein" evidence="1">
    <location>
        <begin position="27"/>
        <end position="102"/>
    </location>
</feature>
<gene>
    <name evidence="2" type="ordered locus">Plabr_3764</name>
</gene>